<feature type="compositionally biased region" description="Polar residues" evidence="1">
    <location>
        <begin position="9"/>
        <end position="18"/>
    </location>
</feature>
<dbReference type="Proteomes" id="UP000239340">
    <property type="component" value="Plasmid pSfreNXT3b"/>
</dbReference>
<geneLocation type="plasmid" evidence="3">
    <name>psfrenxt3b</name>
</geneLocation>
<accession>A0A2L0HBB0</accession>
<proteinExistence type="predicted"/>
<feature type="region of interest" description="Disordered" evidence="1">
    <location>
        <begin position="1"/>
        <end position="22"/>
    </location>
</feature>
<dbReference type="AlphaFoldDB" id="A0A2L0HBB0"/>
<dbReference type="EMBL" id="CP024309">
    <property type="protein sequence ID" value="AUX78755.1"/>
    <property type="molecule type" value="Genomic_DNA"/>
</dbReference>
<sequence length="154" mass="17060">MHSPDYTEETATVNTGQVRSGEDNISLRWLDAAMKPPTQLPETDPAKLPWHDAANDSLPTLTDGLPVELRTRNARSNRLSNLPNAFSSWEARSIQRTSLPGTTILPRSDMFGGYRTRRSSDGGPAPSECEQSKEQLHGADADLEMCCCRDRRGF</sequence>
<reference evidence="2 3" key="1">
    <citation type="submission" date="2017-10" db="EMBL/GenBank/DDBJ databases">
        <title>Analysis of the genome sequences of Rhizobium populations associated to common bean (phaseolus vulgaris).</title>
        <authorList>
            <person name="Bustos P."/>
            <person name="Santamaria R.I."/>
            <person name="Miranda-Sanchez F."/>
            <person name="Perez-Carrascal O."/>
            <person name="Juarez S."/>
            <person name="Lozano L."/>
            <person name="Martinez-Flores I."/>
            <person name="Vinuesa P."/>
            <person name="Martinez-Romero E."/>
            <person name="Cevallos M.A."/>
            <person name="Romero D."/>
            <person name="Davila G."/>
            <person name="Gonzalez V."/>
        </authorList>
    </citation>
    <scope>NUCLEOTIDE SEQUENCE [LARGE SCALE GENOMIC DNA]</scope>
    <source>
        <strain evidence="2 3">NXT3</strain>
        <plasmid evidence="3">Plasmid psfrenxt3b</plasmid>
    </source>
</reference>
<organism evidence="2 3">
    <name type="scientific">Rhizobium fredii</name>
    <name type="common">Sinorhizobium fredii</name>
    <dbReference type="NCBI Taxonomy" id="380"/>
    <lineage>
        <taxon>Bacteria</taxon>
        <taxon>Pseudomonadati</taxon>
        <taxon>Pseudomonadota</taxon>
        <taxon>Alphaproteobacteria</taxon>
        <taxon>Hyphomicrobiales</taxon>
        <taxon>Rhizobiaceae</taxon>
        <taxon>Sinorhizobium/Ensifer group</taxon>
        <taxon>Sinorhizobium</taxon>
    </lineage>
</organism>
<name>A0A2L0HBB0_RHIFR</name>
<protein>
    <submittedName>
        <fullName evidence="2">Uncharacterized protein</fullName>
    </submittedName>
</protein>
<feature type="region of interest" description="Disordered" evidence="1">
    <location>
        <begin position="36"/>
        <end position="62"/>
    </location>
</feature>
<keyword evidence="2" id="KW-0614">Plasmid</keyword>
<gene>
    <name evidence="2" type="ORF">NXT3_PB00093</name>
</gene>
<evidence type="ECO:0000313" key="2">
    <source>
        <dbReference type="EMBL" id="AUX78755.1"/>
    </source>
</evidence>
<evidence type="ECO:0000256" key="1">
    <source>
        <dbReference type="SAM" id="MobiDB-lite"/>
    </source>
</evidence>
<evidence type="ECO:0000313" key="3">
    <source>
        <dbReference type="Proteomes" id="UP000239340"/>
    </source>
</evidence>
<feature type="region of interest" description="Disordered" evidence="1">
    <location>
        <begin position="100"/>
        <end position="136"/>
    </location>
</feature>